<feature type="signal peptide" evidence="2">
    <location>
        <begin position="1"/>
        <end position="22"/>
    </location>
</feature>
<dbReference type="RefSeq" id="WP_124026719.1">
    <property type="nucleotide sequence ID" value="NZ_JBHRSN010000005.1"/>
</dbReference>
<dbReference type="Gene3D" id="2.60.120.260">
    <property type="entry name" value="Galactose-binding domain-like"/>
    <property type="match status" value="1"/>
</dbReference>
<proteinExistence type="predicted"/>
<dbReference type="SUPFAM" id="SSF49785">
    <property type="entry name" value="Galactose-binding domain-like"/>
    <property type="match status" value="1"/>
</dbReference>
<dbReference type="EMBL" id="RPOK01000001">
    <property type="protein sequence ID" value="RPJ68718.1"/>
    <property type="molecule type" value="Genomic_DNA"/>
</dbReference>
<dbReference type="InterPro" id="IPR008979">
    <property type="entry name" value="Galactose-bd-like_sf"/>
</dbReference>
<protein>
    <submittedName>
        <fullName evidence="3">PEP-CTERM sorting domain-containing protein</fullName>
    </submittedName>
</protein>
<comment type="caution">
    <text evidence="3">The sequence shown here is derived from an EMBL/GenBank/DDBJ whole genome shotgun (WGS) entry which is preliminary data.</text>
</comment>
<keyword evidence="2" id="KW-0732">Signal</keyword>
<name>A0A3N5ZED0_9ALTE</name>
<dbReference type="AlphaFoldDB" id="A0A3N5ZED0"/>
<feature type="transmembrane region" description="Helical" evidence="1">
    <location>
        <begin position="184"/>
        <end position="203"/>
    </location>
</feature>
<accession>A0A3N5ZED0</accession>
<dbReference type="Proteomes" id="UP000275281">
    <property type="component" value="Unassembled WGS sequence"/>
</dbReference>
<feature type="chain" id="PRO_5018246026" evidence="2">
    <location>
        <begin position="23"/>
        <end position="212"/>
    </location>
</feature>
<gene>
    <name evidence="3" type="ORF">DRW07_04815</name>
</gene>
<evidence type="ECO:0000256" key="1">
    <source>
        <dbReference type="SAM" id="Phobius"/>
    </source>
</evidence>
<sequence length="212" mass="23747">MIKRIKTALLAMACLAALPASANLIINGSFEDNDVQQGKWKWFYAEDVNGWNGSTIEIWDNFKGIDATEGNQFAELNAHSNGKKQFGIFQTFQTNVGQTYDVSFAYRARQSNKEAFEIGLSDSNDVSFFNQIMDDHIVGEWSFFKGSFVSTTSTTSLWFSTVNPYSGTVGNFIDNISVTSVNNVPAPTVWFLIVSALTGLFVFKKQRQRLNR</sequence>
<keyword evidence="1" id="KW-1133">Transmembrane helix</keyword>
<evidence type="ECO:0000256" key="2">
    <source>
        <dbReference type="SAM" id="SignalP"/>
    </source>
</evidence>
<reference evidence="3 4" key="1">
    <citation type="submission" date="2018-11" db="EMBL/GenBank/DDBJ databases">
        <authorList>
            <person name="Ye M.-Q."/>
            <person name="Du Z.-J."/>
        </authorList>
    </citation>
    <scope>NUCLEOTIDE SEQUENCE [LARGE SCALE GENOMIC DNA]</scope>
    <source>
        <strain evidence="3 4">U0105</strain>
    </source>
</reference>
<keyword evidence="4" id="KW-1185">Reference proteome</keyword>
<evidence type="ECO:0000313" key="4">
    <source>
        <dbReference type="Proteomes" id="UP000275281"/>
    </source>
</evidence>
<organism evidence="3 4">
    <name type="scientific">Alteromonas sediminis</name>
    <dbReference type="NCBI Taxonomy" id="2259342"/>
    <lineage>
        <taxon>Bacteria</taxon>
        <taxon>Pseudomonadati</taxon>
        <taxon>Pseudomonadota</taxon>
        <taxon>Gammaproteobacteria</taxon>
        <taxon>Alteromonadales</taxon>
        <taxon>Alteromonadaceae</taxon>
        <taxon>Alteromonas/Salinimonas group</taxon>
        <taxon>Alteromonas</taxon>
    </lineage>
</organism>
<keyword evidence="1" id="KW-0812">Transmembrane</keyword>
<evidence type="ECO:0000313" key="3">
    <source>
        <dbReference type="EMBL" id="RPJ68718.1"/>
    </source>
</evidence>
<keyword evidence="1" id="KW-0472">Membrane</keyword>
<dbReference type="OrthoDB" id="5761316at2"/>